<organism evidence="1 2">
    <name type="scientific">Rodentibacter genomosp. 1</name>
    <dbReference type="NCBI Taxonomy" id="1908264"/>
    <lineage>
        <taxon>Bacteria</taxon>
        <taxon>Pseudomonadati</taxon>
        <taxon>Pseudomonadota</taxon>
        <taxon>Gammaproteobacteria</taxon>
        <taxon>Pasteurellales</taxon>
        <taxon>Pasteurellaceae</taxon>
        <taxon>Rodentibacter</taxon>
    </lineage>
</organism>
<gene>
    <name evidence="1" type="ORF">BKK54_11415</name>
</gene>
<feature type="non-terminal residue" evidence="1">
    <location>
        <position position="165"/>
    </location>
</feature>
<name>A0A1V3IZ22_9PAST</name>
<evidence type="ECO:0000313" key="2">
    <source>
        <dbReference type="Proteomes" id="UP000188481"/>
    </source>
</evidence>
<proteinExistence type="predicted"/>
<comment type="caution">
    <text evidence="1">The sequence shown here is derived from an EMBL/GenBank/DDBJ whole genome shotgun (WGS) entry which is preliminary data.</text>
</comment>
<dbReference type="Proteomes" id="UP000188481">
    <property type="component" value="Unassembled WGS sequence"/>
</dbReference>
<sequence length="165" mass="18904">MLSNKEVEALKSGAYGMTRSGRKALFAEKAHDGSYTWLLFSKTNPNKPDYFMEDYNTFSTYYNDAHPEDDNDIIGLWEDKLIPFNVKYALEGKPILLRNGLKGYILKQIDDTLIGYFDHSSPCSWELDGSHSRAADTQFDIIGMWKEPEPVKPNADDLPKPIREF</sequence>
<dbReference type="RefSeq" id="WP_077543209.1">
    <property type="nucleotide sequence ID" value="NZ_MLHN01000051.1"/>
</dbReference>
<accession>A0A1V3IZ22</accession>
<dbReference type="EMBL" id="MLHN01000051">
    <property type="protein sequence ID" value="OOF47657.1"/>
    <property type="molecule type" value="Genomic_DNA"/>
</dbReference>
<evidence type="ECO:0000313" key="1">
    <source>
        <dbReference type="EMBL" id="OOF47657.1"/>
    </source>
</evidence>
<keyword evidence="2" id="KW-1185">Reference proteome</keyword>
<reference evidence="1 2" key="1">
    <citation type="submission" date="2016-10" db="EMBL/GenBank/DDBJ databases">
        <title>Rodentibacter gen. nov. and new species.</title>
        <authorList>
            <person name="Christensen H."/>
        </authorList>
    </citation>
    <scope>NUCLEOTIDE SEQUENCE [LARGE SCALE GENOMIC DNA]</scope>
    <source>
        <strain evidence="2">ppn416</strain>
    </source>
</reference>
<dbReference type="AlphaFoldDB" id="A0A1V3IZ22"/>
<protein>
    <submittedName>
        <fullName evidence="1">Uncharacterized protein</fullName>
    </submittedName>
</protein>